<dbReference type="InterPro" id="IPR023213">
    <property type="entry name" value="CAT-like_dom_sf"/>
</dbReference>
<dbReference type="Gene3D" id="3.30.559.10">
    <property type="entry name" value="Chloramphenicol acetyltransferase-like domain"/>
    <property type="match status" value="2"/>
</dbReference>
<dbReference type="FunFam" id="3.30.559.10:FF:000014">
    <property type="entry name" value="Tryptamine hydroxycinnamoyl transferase"/>
    <property type="match status" value="1"/>
</dbReference>
<dbReference type="PANTHER" id="PTHR31642:SF240">
    <property type="entry name" value="AGMATINE COUMAROYLTRANSFERASE-2"/>
    <property type="match status" value="1"/>
</dbReference>
<comment type="similarity">
    <text evidence="1">Belongs to the plant acyltransferase family.</text>
</comment>
<evidence type="ECO:0000313" key="4">
    <source>
        <dbReference type="EMBL" id="KAG2565706.1"/>
    </source>
</evidence>
<dbReference type="OrthoDB" id="671439at2759"/>
<dbReference type="FunFam" id="3.30.559.10:FF:000008">
    <property type="entry name" value="Tryptamine hydroxycinnamoyl transferase"/>
    <property type="match status" value="1"/>
</dbReference>
<evidence type="ECO:0000256" key="3">
    <source>
        <dbReference type="ARBA" id="ARBA00023315"/>
    </source>
</evidence>
<protein>
    <recommendedName>
        <fullName evidence="6">Agmatine coumaroyltransferase-2</fullName>
    </recommendedName>
</protein>
<sequence>MKITVLSSKAVRPAGAAAAAPEVVPLSVFDKANFDTYVSVIYIFRPPTPPNAELKAGLARALAEYREWAGRLGADPRTGARAILLTDEGARFVEAAADAPLDAVLPLSPAPEVTRLHPSEAGAEELMLVQLTRFACGGLAVGFTAHHLVSDGRATSNFFVAWSQATRGAAVDPAPVHDRAAFFRPRDPPRVEFEHRGVEFKKPPAAAHHQHAKANGHDDDDEVVVHKANFSREFISRLKARASRPGAGRPCSTLRCVVAHLWRCITAARGLDGSTTTSVCIAVDGRARMSPPVPDGYTGNVVLWARPAAAARDLVARPLRHAVELIDREVARVDGAYFGSFVDFAASGTVEAEGLVPAADAAEMVLSPDIEVDSWLRIPFYDLDFGGGRPCFFMPSYLPVEGLLILLPSCHGDGSVDAYVPLFSRNMDAFKSCCYSVDGLDD</sequence>
<dbReference type="GO" id="GO:0016747">
    <property type="term" value="F:acyltransferase activity, transferring groups other than amino-acyl groups"/>
    <property type="evidence" value="ECO:0007669"/>
    <property type="project" value="TreeGrafter"/>
</dbReference>
<keyword evidence="5" id="KW-1185">Reference proteome</keyword>
<organism evidence="4 5">
    <name type="scientific">Panicum virgatum</name>
    <name type="common">Blackwell switchgrass</name>
    <dbReference type="NCBI Taxonomy" id="38727"/>
    <lineage>
        <taxon>Eukaryota</taxon>
        <taxon>Viridiplantae</taxon>
        <taxon>Streptophyta</taxon>
        <taxon>Embryophyta</taxon>
        <taxon>Tracheophyta</taxon>
        <taxon>Spermatophyta</taxon>
        <taxon>Magnoliopsida</taxon>
        <taxon>Liliopsida</taxon>
        <taxon>Poales</taxon>
        <taxon>Poaceae</taxon>
        <taxon>PACMAD clade</taxon>
        <taxon>Panicoideae</taxon>
        <taxon>Panicodae</taxon>
        <taxon>Paniceae</taxon>
        <taxon>Panicinae</taxon>
        <taxon>Panicum</taxon>
        <taxon>Panicum sect. Hiantes</taxon>
    </lineage>
</organism>
<dbReference type="PANTHER" id="PTHR31642">
    <property type="entry name" value="TRICHOTHECENE 3-O-ACETYLTRANSFERASE"/>
    <property type="match status" value="1"/>
</dbReference>
<evidence type="ECO:0008006" key="6">
    <source>
        <dbReference type="Google" id="ProtNLM"/>
    </source>
</evidence>
<dbReference type="Proteomes" id="UP000823388">
    <property type="component" value="Chromosome 7N"/>
</dbReference>
<keyword evidence="3" id="KW-0012">Acyltransferase</keyword>
<dbReference type="AlphaFoldDB" id="A0A8T0Q3Q2"/>
<dbReference type="InterPro" id="IPR050317">
    <property type="entry name" value="Plant_Fungal_Acyltransferase"/>
</dbReference>
<gene>
    <name evidence="4" type="ORF">PVAP13_7NG134300</name>
</gene>
<proteinExistence type="inferred from homology"/>
<reference evidence="4" key="1">
    <citation type="submission" date="2020-05" db="EMBL/GenBank/DDBJ databases">
        <title>WGS assembly of Panicum virgatum.</title>
        <authorList>
            <person name="Lovell J.T."/>
            <person name="Jenkins J."/>
            <person name="Shu S."/>
            <person name="Juenger T.E."/>
            <person name="Schmutz J."/>
        </authorList>
    </citation>
    <scope>NUCLEOTIDE SEQUENCE</scope>
    <source>
        <strain evidence="4">AP13</strain>
    </source>
</reference>
<evidence type="ECO:0000256" key="1">
    <source>
        <dbReference type="ARBA" id="ARBA00009861"/>
    </source>
</evidence>
<keyword evidence="2" id="KW-0808">Transferase</keyword>
<dbReference type="Pfam" id="PF02458">
    <property type="entry name" value="Transferase"/>
    <property type="match status" value="1"/>
</dbReference>
<accession>A0A8T0Q3Q2</accession>
<dbReference type="EMBL" id="CM029050">
    <property type="protein sequence ID" value="KAG2565706.1"/>
    <property type="molecule type" value="Genomic_DNA"/>
</dbReference>
<comment type="caution">
    <text evidence="4">The sequence shown here is derived from an EMBL/GenBank/DDBJ whole genome shotgun (WGS) entry which is preliminary data.</text>
</comment>
<evidence type="ECO:0000313" key="5">
    <source>
        <dbReference type="Proteomes" id="UP000823388"/>
    </source>
</evidence>
<name>A0A8T0Q3Q2_PANVG</name>
<evidence type="ECO:0000256" key="2">
    <source>
        <dbReference type="ARBA" id="ARBA00022679"/>
    </source>
</evidence>